<feature type="transmembrane region" description="Helical" evidence="1">
    <location>
        <begin position="762"/>
        <end position="780"/>
    </location>
</feature>
<evidence type="ECO:0000313" key="3">
    <source>
        <dbReference type="EMBL" id="RUS92652.1"/>
    </source>
</evidence>
<keyword evidence="1" id="KW-0812">Transmembrane</keyword>
<organism evidence="3 4">
    <name type="scientific">Trichormus variabilis SAG 1403-4b</name>
    <dbReference type="NCBI Taxonomy" id="447716"/>
    <lineage>
        <taxon>Bacteria</taxon>
        <taxon>Bacillati</taxon>
        <taxon>Cyanobacteriota</taxon>
        <taxon>Cyanophyceae</taxon>
        <taxon>Nostocales</taxon>
        <taxon>Nostocaceae</taxon>
        <taxon>Trichormus</taxon>
    </lineage>
</organism>
<gene>
    <name evidence="3" type="ORF">DSM107003_49240</name>
</gene>
<keyword evidence="4" id="KW-1185">Reference proteome</keyword>
<dbReference type="InterPro" id="IPR024983">
    <property type="entry name" value="CHAT_dom"/>
</dbReference>
<sequence>MSKLIVLNLGKGNLHQGFPTVIAQLWQTDAPNPMQFTGGLPAAPQLEHLYQRWQQLYTALYASLGWRSHNISEFEIEEEDVTHISQTEFENLCQELQKSLNIWLNSLAFLNIDRKLRTQLLPTDEIRCIITSECHQVLKLPWCLWNFFTDYPLAEIALSPPEYTRAIKNKQRKTNGKVRILAILGDRNGIDLEKDQNLLQQLPNAELKFLVEPNRSQLTEQLWESGWDILFFAGHSSSQGKGKMVLNAGETLTIDQLKYGLQKAIAQGLHLAIFNSCDGLGIAEDLADLHLPQVIVMREPVPDRVAQEFLKHFLAVFSRGQTLYTAVREARERLQSLEQDFPCATWLPIICQNPSEISPTWQDFCGQQSGLQLSRANLRQLPVVVFGSSIITLLIVLIRLLGGMQALEIGAFDQLMRSRPKEQPDSRLLVVTITDQDIQAQGQEPRQGSLSDKYLNLLLAKLEQYQPAAIGLDIYRDFPVSANQPELAKRMQKSDRLIAICKRADPEYDPTGVSPPPEIPETRLGFSDFIEDNDSVMRRHLVAMTPNPISSTCTPAYAFSTRLAFLYLQSRGITAQFTRDWNLQLGNKTFGRLQKRSGGYQSIDAQGSQILLNYRFSPSVQALASPAAGIAPQVTMSQVLNGQINPNALKDRIILIGVTSNSSSDYWSTPYGKSPLEVVPGIFIQAQMVSQIISAALDNRPLLWVWTQWGEICWICCWSLTGGLLGWYFRKIRYLSIALAMAIGTLSGLCLLILIQGGWIPLVPPLICLVVSSIQVTYISKKLQKF</sequence>
<dbReference type="Pfam" id="PF12770">
    <property type="entry name" value="CHAT"/>
    <property type="match status" value="1"/>
</dbReference>
<comment type="caution">
    <text evidence="3">The sequence shown here is derived from an EMBL/GenBank/DDBJ whole genome shotgun (WGS) entry which is preliminary data.</text>
</comment>
<keyword evidence="1" id="KW-0472">Membrane</keyword>
<accession>A0A3S1A2L7</accession>
<dbReference type="Pfam" id="PF05226">
    <property type="entry name" value="CHASE2"/>
    <property type="match status" value="1"/>
</dbReference>
<feature type="transmembrane region" description="Helical" evidence="1">
    <location>
        <begin position="709"/>
        <end position="729"/>
    </location>
</feature>
<dbReference type="EMBL" id="RSCM01000025">
    <property type="protein sequence ID" value="RUS92652.1"/>
    <property type="molecule type" value="Genomic_DNA"/>
</dbReference>
<dbReference type="RefSeq" id="WP_127056704.1">
    <property type="nucleotide sequence ID" value="NZ_RSCM01000025.1"/>
</dbReference>
<keyword evidence="1" id="KW-1133">Transmembrane helix</keyword>
<protein>
    <recommendedName>
        <fullName evidence="2">CHASE2 domain-containing protein</fullName>
    </recommendedName>
</protein>
<dbReference type="OrthoDB" id="444941at2"/>
<dbReference type="Proteomes" id="UP000276103">
    <property type="component" value="Unassembled WGS sequence"/>
</dbReference>
<name>A0A3S1A2L7_ANAVA</name>
<dbReference type="SMART" id="SM01080">
    <property type="entry name" value="CHASE2"/>
    <property type="match status" value="1"/>
</dbReference>
<dbReference type="AlphaFoldDB" id="A0A3S1A2L7"/>
<evidence type="ECO:0000256" key="1">
    <source>
        <dbReference type="SAM" id="Phobius"/>
    </source>
</evidence>
<dbReference type="InterPro" id="IPR007890">
    <property type="entry name" value="CHASE2"/>
</dbReference>
<evidence type="ECO:0000259" key="2">
    <source>
        <dbReference type="SMART" id="SM01080"/>
    </source>
</evidence>
<feature type="domain" description="CHASE2" evidence="2">
    <location>
        <begin position="404"/>
        <end position="725"/>
    </location>
</feature>
<reference evidence="3 4" key="1">
    <citation type="journal article" date="2019" name="Genome Biol. Evol.">
        <title>Day and night: Metabolic profiles and evolutionary relationships of six axenic non-marine cyanobacteria.</title>
        <authorList>
            <person name="Will S.E."/>
            <person name="Henke P."/>
            <person name="Boedeker C."/>
            <person name="Huang S."/>
            <person name="Brinkmann H."/>
            <person name="Rohde M."/>
            <person name="Jarek M."/>
            <person name="Friedl T."/>
            <person name="Seufert S."/>
            <person name="Schumacher M."/>
            <person name="Overmann J."/>
            <person name="Neumann-Schaal M."/>
            <person name="Petersen J."/>
        </authorList>
    </citation>
    <scope>NUCLEOTIDE SEQUENCE [LARGE SCALE GENOMIC DNA]</scope>
    <source>
        <strain evidence="3 4">SAG 1403-4b</strain>
    </source>
</reference>
<proteinExistence type="predicted"/>
<evidence type="ECO:0000313" key="4">
    <source>
        <dbReference type="Proteomes" id="UP000276103"/>
    </source>
</evidence>
<feature type="transmembrane region" description="Helical" evidence="1">
    <location>
        <begin position="736"/>
        <end position="756"/>
    </location>
</feature>